<organism evidence="2 3">
    <name type="scientific">Odynerus spinipes</name>
    <dbReference type="NCBI Taxonomy" id="1348599"/>
    <lineage>
        <taxon>Eukaryota</taxon>
        <taxon>Metazoa</taxon>
        <taxon>Ecdysozoa</taxon>
        <taxon>Arthropoda</taxon>
        <taxon>Hexapoda</taxon>
        <taxon>Insecta</taxon>
        <taxon>Pterygota</taxon>
        <taxon>Neoptera</taxon>
        <taxon>Endopterygota</taxon>
        <taxon>Hymenoptera</taxon>
        <taxon>Apocrita</taxon>
        <taxon>Aculeata</taxon>
        <taxon>Vespoidea</taxon>
        <taxon>Vespidae</taxon>
        <taxon>Eumeninae</taxon>
        <taxon>Odynerus</taxon>
    </lineage>
</organism>
<gene>
    <name evidence="2" type="ORF">KPH14_005938</name>
</gene>
<evidence type="ECO:0000313" key="3">
    <source>
        <dbReference type="Proteomes" id="UP001258017"/>
    </source>
</evidence>
<reference evidence="2" key="2">
    <citation type="journal article" date="2023" name="Commun. Biol.">
        <title>Intrasexual cuticular hydrocarbon dimorphism in a wasp sheds light on hydrocarbon biosynthesis genes in Hymenoptera.</title>
        <authorList>
            <person name="Moris V.C."/>
            <person name="Podsiadlowski L."/>
            <person name="Martin S."/>
            <person name="Oeyen J.P."/>
            <person name="Donath A."/>
            <person name="Petersen M."/>
            <person name="Wilbrandt J."/>
            <person name="Misof B."/>
            <person name="Liedtke D."/>
            <person name="Thamm M."/>
            <person name="Scheiner R."/>
            <person name="Schmitt T."/>
            <person name="Niehuis O."/>
        </authorList>
    </citation>
    <scope>NUCLEOTIDE SEQUENCE</scope>
    <source>
        <strain evidence="2">GBR_01_08_01A</strain>
    </source>
</reference>
<reference evidence="2" key="1">
    <citation type="submission" date="2021-08" db="EMBL/GenBank/DDBJ databases">
        <authorList>
            <person name="Misof B."/>
            <person name="Oliver O."/>
            <person name="Podsiadlowski L."/>
            <person name="Donath A."/>
            <person name="Peters R."/>
            <person name="Mayer C."/>
            <person name="Rust J."/>
            <person name="Gunkel S."/>
            <person name="Lesny P."/>
            <person name="Martin S."/>
            <person name="Oeyen J.P."/>
            <person name="Petersen M."/>
            <person name="Panagiotis P."/>
            <person name="Wilbrandt J."/>
            <person name="Tanja T."/>
        </authorList>
    </citation>
    <scope>NUCLEOTIDE SEQUENCE</scope>
    <source>
        <strain evidence="2">GBR_01_08_01A</strain>
        <tissue evidence="2">Thorax + abdomen</tissue>
    </source>
</reference>
<sequence>MAERGTTSLKNTWREARDQRTRLKWKRKLNDGQHLQMINEIDGRKRQLAETTNHVEGKDGKRDDAAVTEEKAMKVPGD</sequence>
<feature type="region of interest" description="Disordered" evidence="1">
    <location>
        <begin position="48"/>
        <end position="78"/>
    </location>
</feature>
<dbReference type="EMBL" id="JAIFRP010000045">
    <property type="protein sequence ID" value="KAK2580864.1"/>
    <property type="molecule type" value="Genomic_DNA"/>
</dbReference>
<proteinExistence type="predicted"/>
<evidence type="ECO:0000256" key="1">
    <source>
        <dbReference type="SAM" id="MobiDB-lite"/>
    </source>
</evidence>
<evidence type="ECO:0000313" key="2">
    <source>
        <dbReference type="EMBL" id="KAK2580864.1"/>
    </source>
</evidence>
<dbReference type="Proteomes" id="UP001258017">
    <property type="component" value="Unassembled WGS sequence"/>
</dbReference>
<protein>
    <submittedName>
        <fullName evidence="2">Uncharacterized protein</fullName>
    </submittedName>
</protein>
<accession>A0AAD9VNH9</accession>
<name>A0AAD9VNH9_9HYME</name>
<dbReference type="AlphaFoldDB" id="A0AAD9VNH9"/>
<keyword evidence="3" id="KW-1185">Reference proteome</keyword>
<comment type="caution">
    <text evidence="2">The sequence shown here is derived from an EMBL/GenBank/DDBJ whole genome shotgun (WGS) entry which is preliminary data.</text>
</comment>